<evidence type="ECO:0000313" key="2">
    <source>
        <dbReference type="EMBL" id="KAJ3613843.1"/>
    </source>
</evidence>
<dbReference type="EMBL" id="JANIIK010000035">
    <property type="protein sequence ID" value="KAJ3613843.1"/>
    <property type="molecule type" value="Genomic_DNA"/>
</dbReference>
<gene>
    <name evidence="2" type="ORF">NHX12_020088</name>
</gene>
<dbReference type="AlphaFoldDB" id="A0A9Q0IXT0"/>
<evidence type="ECO:0000256" key="1">
    <source>
        <dbReference type="SAM" id="MobiDB-lite"/>
    </source>
</evidence>
<sequence length="86" mass="9567">MSVQANGRQVAVIPLSVVIREARIRQQKKWAGKEVQNNNNTEESRVEFTAVTSPHPAPKPNPHRAPHRSRTRTEPRAEPSPADGTP</sequence>
<dbReference type="Proteomes" id="UP001148018">
    <property type="component" value="Unassembled WGS sequence"/>
</dbReference>
<accession>A0A9Q0IXT0</accession>
<evidence type="ECO:0000313" key="3">
    <source>
        <dbReference type="Proteomes" id="UP001148018"/>
    </source>
</evidence>
<feature type="region of interest" description="Disordered" evidence="1">
    <location>
        <begin position="27"/>
        <end position="86"/>
    </location>
</feature>
<comment type="caution">
    <text evidence="2">The sequence shown here is derived from an EMBL/GenBank/DDBJ whole genome shotgun (WGS) entry which is preliminary data.</text>
</comment>
<feature type="compositionally biased region" description="Basic residues" evidence="1">
    <location>
        <begin position="61"/>
        <end position="70"/>
    </location>
</feature>
<protein>
    <submittedName>
        <fullName evidence="2">Uncharacterized protein</fullName>
    </submittedName>
</protein>
<proteinExistence type="predicted"/>
<organism evidence="2 3">
    <name type="scientific">Muraenolepis orangiensis</name>
    <name type="common">Patagonian moray cod</name>
    <dbReference type="NCBI Taxonomy" id="630683"/>
    <lineage>
        <taxon>Eukaryota</taxon>
        <taxon>Metazoa</taxon>
        <taxon>Chordata</taxon>
        <taxon>Craniata</taxon>
        <taxon>Vertebrata</taxon>
        <taxon>Euteleostomi</taxon>
        <taxon>Actinopterygii</taxon>
        <taxon>Neopterygii</taxon>
        <taxon>Teleostei</taxon>
        <taxon>Neoteleostei</taxon>
        <taxon>Acanthomorphata</taxon>
        <taxon>Zeiogadaria</taxon>
        <taxon>Gadariae</taxon>
        <taxon>Gadiformes</taxon>
        <taxon>Muraenolepidoidei</taxon>
        <taxon>Muraenolepididae</taxon>
        <taxon>Muraenolepis</taxon>
    </lineage>
</organism>
<reference evidence="2" key="1">
    <citation type="submission" date="2022-07" db="EMBL/GenBank/DDBJ databases">
        <title>Chromosome-level genome of Muraenolepis orangiensis.</title>
        <authorList>
            <person name="Kim J."/>
        </authorList>
    </citation>
    <scope>NUCLEOTIDE SEQUENCE</scope>
    <source>
        <strain evidence="2">KU_S4_2022</strain>
        <tissue evidence="2">Muscle</tissue>
    </source>
</reference>
<keyword evidence="3" id="KW-1185">Reference proteome</keyword>
<name>A0A9Q0IXT0_9TELE</name>